<dbReference type="Gene3D" id="3.40.250.10">
    <property type="entry name" value="Rhodanese-like domain"/>
    <property type="match status" value="1"/>
</dbReference>
<protein>
    <submittedName>
        <fullName evidence="3">Rhodanese-related sulfurtransferase</fullName>
    </submittedName>
</protein>
<keyword evidence="1" id="KW-0472">Membrane</keyword>
<dbReference type="AlphaFoldDB" id="Q1MS95"/>
<name>Q1MS95_LAWIP</name>
<dbReference type="KEGG" id="lip:LI0074"/>
<gene>
    <name evidence="3" type="ordered locus">LI0074</name>
</gene>
<dbReference type="InterPro" id="IPR036873">
    <property type="entry name" value="Rhodanese-like_dom_sf"/>
</dbReference>
<proteinExistence type="predicted"/>
<sequence>MEITMSYITILIPALLIVLIWLILQSKTLANIHDHLAITDNDELEILLTKVSAVTLIDVRSSQEFNVGHLTGAINIPLKFLKKSIDTLETTKPIILIGNNSKKLQKVAILLQKRRPDLTLQYIKGTLVHTLDNNIIIKWD</sequence>
<keyword evidence="1" id="KW-1133">Transmembrane helix</keyword>
<feature type="transmembrane region" description="Helical" evidence="1">
    <location>
        <begin position="6"/>
        <end position="24"/>
    </location>
</feature>
<accession>Q1MS95</accession>
<dbReference type="OrthoDB" id="5471138at2"/>
<dbReference type="SUPFAM" id="SSF52821">
    <property type="entry name" value="Rhodanese/Cell cycle control phosphatase"/>
    <property type="match status" value="1"/>
</dbReference>
<evidence type="ECO:0000313" key="4">
    <source>
        <dbReference type="Proteomes" id="UP000002430"/>
    </source>
</evidence>
<evidence type="ECO:0000256" key="1">
    <source>
        <dbReference type="SAM" id="Phobius"/>
    </source>
</evidence>
<dbReference type="EMBL" id="AM180252">
    <property type="protein sequence ID" value="CAJ54130.1"/>
    <property type="molecule type" value="Genomic_DNA"/>
</dbReference>
<organism evidence="3 4">
    <name type="scientific">Lawsonia intracellularis (strain PHE/MN1-00)</name>
    <dbReference type="NCBI Taxonomy" id="363253"/>
    <lineage>
        <taxon>Bacteria</taxon>
        <taxon>Pseudomonadati</taxon>
        <taxon>Thermodesulfobacteriota</taxon>
        <taxon>Desulfovibrionia</taxon>
        <taxon>Desulfovibrionales</taxon>
        <taxon>Desulfovibrionaceae</taxon>
        <taxon>Lawsonia</taxon>
    </lineage>
</organism>
<dbReference type="HOGENOM" id="CLU_1832664_0_0_7"/>
<dbReference type="Proteomes" id="UP000002430">
    <property type="component" value="Chromosome"/>
</dbReference>
<keyword evidence="1" id="KW-0812">Transmembrane</keyword>
<feature type="domain" description="Rhodanese" evidence="2">
    <location>
        <begin position="50"/>
        <end position="114"/>
    </location>
</feature>
<dbReference type="STRING" id="363253.LI0074"/>
<dbReference type="eggNOG" id="COG0607">
    <property type="taxonomic scope" value="Bacteria"/>
</dbReference>
<dbReference type="CDD" id="cd00158">
    <property type="entry name" value="RHOD"/>
    <property type="match status" value="1"/>
</dbReference>
<keyword evidence="4" id="KW-1185">Reference proteome</keyword>
<dbReference type="PROSITE" id="PS50206">
    <property type="entry name" value="RHODANESE_3"/>
    <property type="match status" value="1"/>
</dbReference>
<dbReference type="InterPro" id="IPR001763">
    <property type="entry name" value="Rhodanese-like_dom"/>
</dbReference>
<reference evidence="3 4" key="1">
    <citation type="submission" date="2005-11" db="EMBL/GenBank/DDBJ databases">
        <title>The complete genome sequence of Lawsonia intracellularis: the causative agent of proliferative enteropathy.</title>
        <authorList>
            <person name="Kaur K."/>
            <person name="Zhang Q."/>
            <person name="Beckler D."/>
            <person name="Munir S."/>
            <person name="Li L."/>
            <person name="Kinsley K."/>
            <person name="Herron L."/>
            <person name="Peterson A."/>
            <person name="May B."/>
            <person name="Singh S."/>
            <person name="Gebhart C."/>
            <person name="Kapur V."/>
        </authorList>
    </citation>
    <scope>NUCLEOTIDE SEQUENCE [LARGE SCALE GENOMIC DNA]</scope>
    <source>
        <strain evidence="3 4">PHE/MN1-00</strain>
    </source>
</reference>
<evidence type="ECO:0000259" key="2">
    <source>
        <dbReference type="PROSITE" id="PS50206"/>
    </source>
</evidence>
<evidence type="ECO:0000313" key="3">
    <source>
        <dbReference type="EMBL" id="CAJ54130.1"/>
    </source>
</evidence>
<dbReference type="Pfam" id="PF00581">
    <property type="entry name" value="Rhodanese"/>
    <property type="match status" value="1"/>
</dbReference>